<dbReference type="InterPro" id="IPR006664">
    <property type="entry name" value="OMP_bac"/>
</dbReference>
<accession>A0ABX8GTN3</accession>
<protein>
    <submittedName>
        <fullName evidence="6">OmpA family protein</fullName>
    </submittedName>
</protein>
<evidence type="ECO:0000256" key="2">
    <source>
        <dbReference type="ARBA" id="ARBA00023136"/>
    </source>
</evidence>
<dbReference type="EMBL" id="CP076128">
    <property type="protein sequence ID" value="QWG06784.1"/>
    <property type="molecule type" value="Genomic_DNA"/>
</dbReference>
<keyword evidence="7" id="KW-1185">Reference proteome</keyword>
<evidence type="ECO:0000256" key="1">
    <source>
        <dbReference type="ARBA" id="ARBA00004370"/>
    </source>
</evidence>
<dbReference type="RefSeq" id="WP_144074191.1">
    <property type="nucleotide sequence ID" value="NZ_CP076128.1"/>
</dbReference>
<evidence type="ECO:0000256" key="3">
    <source>
        <dbReference type="PROSITE-ProRule" id="PRU00473"/>
    </source>
</evidence>
<comment type="subcellular location">
    <subcellularLocation>
        <location evidence="1">Membrane</location>
    </subcellularLocation>
</comment>
<dbReference type="InterPro" id="IPR036737">
    <property type="entry name" value="OmpA-like_sf"/>
</dbReference>
<keyword evidence="4" id="KW-0732">Signal</keyword>
<feature type="chain" id="PRO_5046917031" evidence="4">
    <location>
        <begin position="26"/>
        <end position="239"/>
    </location>
</feature>
<name>A0ABX8GTN3_9BACT</name>
<dbReference type="SUPFAM" id="SSF103088">
    <property type="entry name" value="OmpA-like"/>
    <property type="match status" value="1"/>
</dbReference>
<reference evidence="6 7" key="1">
    <citation type="submission" date="2021-05" db="EMBL/GenBank/DDBJ databases">
        <title>Comparative genomic studies on the polysaccharide-degrading batcterial strains of the Flammeovirga genus.</title>
        <authorList>
            <person name="Zewei F."/>
            <person name="Zheng Z."/>
            <person name="Yu L."/>
            <person name="Ruyue G."/>
            <person name="Yanhong M."/>
            <person name="Yuanyuan C."/>
            <person name="Jingyan G."/>
            <person name="Wenjun H."/>
        </authorList>
    </citation>
    <scope>NUCLEOTIDE SEQUENCE [LARGE SCALE GENOMIC DNA]</scope>
    <source>
        <strain evidence="6 7">YS10</strain>
    </source>
</reference>
<dbReference type="Gene3D" id="3.30.1330.60">
    <property type="entry name" value="OmpA-like domain"/>
    <property type="match status" value="1"/>
</dbReference>
<evidence type="ECO:0000259" key="5">
    <source>
        <dbReference type="PROSITE" id="PS51123"/>
    </source>
</evidence>
<evidence type="ECO:0000256" key="4">
    <source>
        <dbReference type="SAM" id="SignalP"/>
    </source>
</evidence>
<dbReference type="CDD" id="cd07185">
    <property type="entry name" value="OmpA_C-like"/>
    <property type="match status" value="1"/>
</dbReference>
<dbReference type="InterPro" id="IPR008969">
    <property type="entry name" value="CarboxyPept-like_regulatory"/>
</dbReference>
<dbReference type="InterPro" id="IPR006665">
    <property type="entry name" value="OmpA-like"/>
</dbReference>
<keyword evidence="2 3" id="KW-0472">Membrane</keyword>
<dbReference type="Gene3D" id="2.60.40.1120">
    <property type="entry name" value="Carboxypeptidase-like, regulatory domain"/>
    <property type="match status" value="1"/>
</dbReference>
<evidence type="ECO:0000313" key="7">
    <source>
        <dbReference type="Proteomes" id="UP000682802"/>
    </source>
</evidence>
<proteinExistence type="predicted"/>
<dbReference type="SUPFAM" id="SSF49464">
    <property type="entry name" value="Carboxypeptidase regulatory domain-like"/>
    <property type="match status" value="1"/>
</dbReference>
<dbReference type="Pfam" id="PF00691">
    <property type="entry name" value="OmpA"/>
    <property type="match status" value="1"/>
</dbReference>
<evidence type="ECO:0000313" key="6">
    <source>
        <dbReference type="EMBL" id="QWG06784.1"/>
    </source>
</evidence>
<feature type="domain" description="OmpA-like" evidence="5">
    <location>
        <begin position="118"/>
        <end position="239"/>
    </location>
</feature>
<gene>
    <name evidence="6" type="ORF">KM029_15960</name>
</gene>
<sequence>MRFTHLLTKNPLCYFLLFISSITLAENKEFTLKGLYLDSKTGNTVEGVKVCVENTKSGAKTTIYTDQEGKFVITLNDESDFTVHGTKPKYFDQLMHSFSTVGLSTDEEIDVTYTIDEVKLNETYVFSNLEFEINSHYKITKGEEHIQILSDLMKAFSNVKVTVKVHSDSRGSDEYNKEVTQRRAEYIKELLMAEKNLASHINAVGVGEDELINKCDNGVKCSNSMHLQNRRVEFILERI</sequence>
<organism evidence="6 7">
    <name type="scientific">Flammeovirga kamogawensis</name>
    <dbReference type="NCBI Taxonomy" id="373891"/>
    <lineage>
        <taxon>Bacteria</taxon>
        <taxon>Pseudomonadati</taxon>
        <taxon>Bacteroidota</taxon>
        <taxon>Cytophagia</taxon>
        <taxon>Cytophagales</taxon>
        <taxon>Flammeovirgaceae</taxon>
        <taxon>Flammeovirga</taxon>
    </lineage>
</organism>
<dbReference type="PROSITE" id="PS51123">
    <property type="entry name" value="OMPA_2"/>
    <property type="match status" value="1"/>
</dbReference>
<feature type="signal peptide" evidence="4">
    <location>
        <begin position="1"/>
        <end position="25"/>
    </location>
</feature>
<dbReference type="PRINTS" id="PR01021">
    <property type="entry name" value="OMPADOMAIN"/>
</dbReference>
<dbReference type="Proteomes" id="UP000682802">
    <property type="component" value="Chromosome 1"/>
</dbReference>